<organism evidence="8 9">
    <name type="scientific">Pontibacter chinhatensis</name>
    <dbReference type="NCBI Taxonomy" id="1436961"/>
    <lineage>
        <taxon>Bacteria</taxon>
        <taxon>Pseudomonadati</taxon>
        <taxon>Bacteroidota</taxon>
        <taxon>Cytophagia</taxon>
        <taxon>Cytophagales</taxon>
        <taxon>Hymenobacteraceae</taxon>
        <taxon>Pontibacter</taxon>
    </lineage>
</organism>
<keyword evidence="6" id="KW-0814">Transposable element</keyword>
<dbReference type="Proteomes" id="UP000198724">
    <property type="component" value="Unassembled WGS sequence"/>
</dbReference>
<evidence type="ECO:0000256" key="1">
    <source>
        <dbReference type="ARBA" id="ARBA00002190"/>
    </source>
</evidence>
<feature type="compositionally biased region" description="Polar residues" evidence="7">
    <location>
        <begin position="55"/>
        <end position="64"/>
    </location>
</feature>
<feature type="compositionally biased region" description="Basic and acidic residues" evidence="7">
    <location>
        <begin position="45"/>
        <end position="54"/>
    </location>
</feature>
<evidence type="ECO:0000256" key="5">
    <source>
        <dbReference type="ARBA" id="ARBA00023172"/>
    </source>
</evidence>
<evidence type="ECO:0000256" key="4">
    <source>
        <dbReference type="ARBA" id="ARBA00023125"/>
    </source>
</evidence>
<name>A0A1I2ZXL6_9BACT</name>
<keyword evidence="5 6" id="KW-0233">DNA recombination</keyword>
<keyword evidence="9" id="KW-1185">Reference proteome</keyword>
<proteinExistence type="inferred from homology"/>
<protein>
    <recommendedName>
        <fullName evidence="6">Mutator family transposase</fullName>
    </recommendedName>
</protein>
<evidence type="ECO:0000313" key="8">
    <source>
        <dbReference type="EMBL" id="SFH42420.1"/>
    </source>
</evidence>
<dbReference type="PANTHER" id="PTHR33217">
    <property type="entry name" value="TRANSPOSASE FOR INSERTION SEQUENCE ELEMENT IS1081"/>
    <property type="match status" value="1"/>
</dbReference>
<dbReference type="PANTHER" id="PTHR33217:SF5">
    <property type="entry name" value="MUTATOR FAMILY TRANSPOSASE"/>
    <property type="match status" value="1"/>
</dbReference>
<dbReference type="RefSeq" id="WP_025603863.1">
    <property type="nucleotide sequence ID" value="NZ_FOOT01000024.1"/>
</dbReference>
<dbReference type="PROSITE" id="PS01007">
    <property type="entry name" value="TRANSPOSASE_MUTATOR"/>
    <property type="match status" value="1"/>
</dbReference>
<evidence type="ECO:0000256" key="6">
    <source>
        <dbReference type="RuleBase" id="RU365089"/>
    </source>
</evidence>
<gene>
    <name evidence="8" type="ORF">SAMN05421739_1241</name>
</gene>
<dbReference type="AlphaFoldDB" id="A0A1I2ZXL6"/>
<feature type="region of interest" description="Disordered" evidence="7">
    <location>
        <begin position="45"/>
        <end position="71"/>
    </location>
</feature>
<sequence>MISKDDILNSEFLKQFKDSKDFSSFMEELYVRGTEKMLEGELDHHLGYGKHSPEGRNSGNSRNGKTSKKLKSKYGEVEIEVPRDRAGTFEPVLVPKRRGLAEGIEELVISLYAKGMSTRDIEEQLREIYGFNLSESTVSTITHRVSEDIAEWQQRPLERLYCIVWMDGIAFKVRHSGKVISKTVYLAVGLNSEGRKELLGMWLSESESAAFWVGVLTDIRARGVEDILITCTDNLSGFTQGIRSVFPEAATQVCVVHQIRNSCRYVVWRDKKAFAADMKAIYNAPTREVAAVELERFEQAWGSKYPYAVKSWRANWEELTVFFDFPLEIRRIIYTTNLIENLNGKIRKYTKGKGAFPDDGSVRKAVFLALREITKKWTQPQRNWGLIMNQFVTLYPERCRF</sequence>
<dbReference type="GO" id="GO:0006313">
    <property type="term" value="P:DNA transposition"/>
    <property type="evidence" value="ECO:0007669"/>
    <property type="project" value="UniProtKB-UniRule"/>
</dbReference>
<evidence type="ECO:0000256" key="2">
    <source>
        <dbReference type="ARBA" id="ARBA00010961"/>
    </source>
</evidence>
<comment type="similarity">
    <text evidence="2 6">Belongs to the transposase mutator family.</text>
</comment>
<dbReference type="EMBL" id="FOOT01000024">
    <property type="protein sequence ID" value="SFH42420.1"/>
    <property type="molecule type" value="Genomic_DNA"/>
</dbReference>
<dbReference type="GO" id="GO:0004803">
    <property type="term" value="F:transposase activity"/>
    <property type="evidence" value="ECO:0007669"/>
    <property type="project" value="UniProtKB-UniRule"/>
</dbReference>
<dbReference type="Pfam" id="PF00872">
    <property type="entry name" value="Transposase_mut"/>
    <property type="match status" value="1"/>
</dbReference>
<keyword evidence="3 6" id="KW-0815">Transposition</keyword>
<evidence type="ECO:0000256" key="7">
    <source>
        <dbReference type="SAM" id="MobiDB-lite"/>
    </source>
</evidence>
<keyword evidence="4 6" id="KW-0238">DNA-binding</keyword>
<dbReference type="OrthoDB" id="9779930at2"/>
<comment type="function">
    <text evidence="1 6">Required for the transposition of the insertion element.</text>
</comment>
<reference evidence="9" key="1">
    <citation type="submission" date="2016-10" db="EMBL/GenBank/DDBJ databases">
        <authorList>
            <person name="Varghese N."/>
            <person name="Submissions S."/>
        </authorList>
    </citation>
    <scope>NUCLEOTIDE SEQUENCE [LARGE SCALE GENOMIC DNA]</scope>
    <source>
        <strain evidence="9">LP51</strain>
    </source>
</reference>
<dbReference type="GO" id="GO:0003677">
    <property type="term" value="F:DNA binding"/>
    <property type="evidence" value="ECO:0007669"/>
    <property type="project" value="UniProtKB-UniRule"/>
</dbReference>
<dbReference type="NCBIfam" id="NF033543">
    <property type="entry name" value="transpos_IS256"/>
    <property type="match status" value="1"/>
</dbReference>
<accession>A0A1I2ZXL6</accession>
<evidence type="ECO:0000313" key="9">
    <source>
        <dbReference type="Proteomes" id="UP000198724"/>
    </source>
</evidence>
<evidence type="ECO:0000256" key="3">
    <source>
        <dbReference type="ARBA" id="ARBA00022578"/>
    </source>
</evidence>
<dbReference type="InterPro" id="IPR001207">
    <property type="entry name" value="Transposase_mutator"/>
</dbReference>